<evidence type="ECO:0000256" key="1">
    <source>
        <dbReference type="SAM" id="Phobius"/>
    </source>
</evidence>
<reference evidence="2" key="1">
    <citation type="submission" date="2023-05" db="EMBL/GenBank/DDBJ databases">
        <title>Nepenthes gracilis genome sequencing.</title>
        <authorList>
            <person name="Fukushima K."/>
        </authorList>
    </citation>
    <scope>NUCLEOTIDE SEQUENCE</scope>
    <source>
        <strain evidence="2">SING2019-196</strain>
    </source>
</reference>
<protein>
    <submittedName>
        <fullName evidence="2">Uncharacterized protein</fullName>
    </submittedName>
</protein>
<accession>A0AAD3THX7</accession>
<organism evidence="2 3">
    <name type="scientific">Nepenthes gracilis</name>
    <name type="common">Slender pitcher plant</name>
    <dbReference type="NCBI Taxonomy" id="150966"/>
    <lineage>
        <taxon>Eukaryota</taxon>
        <taxon>Viridiplantae</taxon>
        <taxon>Streptophyta</taxon>
        <taxon>Embryophyta</taxon>
        <taxon>Tracheophyta</taxon>
        <taxon>Spermatophyta</taxon>
        <taxon>Magnoliopsida</taxon>
        <taxon>eudicotyledons</taxon>
        <taxon>Gunneridae</taxon>
        <taxon>Pentapetalae</taxon>
        <taxon>Caryophyllales</taxon>
        <taxon>Nepenthaceae</taxon>
        <taxon>Nepenthes</taxon>
    </lineage>
</organism>
<keyword evidence="3" id="KW-1185">Reference proteome</keyword>
<dbReference type="AlphaFoldDB" id="A0AAD3THX7"/>
<comment type="caution">
    <text evidence="2">The sequence shown here is derived from an EMBL/GenBank/DDBJ whole genome shotgun (WGS) entry which is preliminary data.</text>
</comment>
<name>A0AAD3THX7_NEPGR</name>
<sequence length="257" mass="28418">MMYFQKSEAVAVPALARWYCVRGFIWIVALVKYVVTVLLLAMDLVGCGYLDFLYCICLLGMSLSLVGRPLDVDLLCLKWPFVLLGFHLSALERIYQSSAYGGSNVEEELLNVVACMSGDCCADLEEQIVSESIKQIVVALPVARVSDESVAEGAAGFVAEAIWLLYAADFVIQGLLPWCLLEFAANALVIYTWVCVLLRGAYGAWAVGGVEAASSFLWWTIQTRLLLLCDIELKHSSANYETATDWQFNGCLQMKFC</sequence>
<keyword evidence="1" id="KW-1133">Transmembrane helix</keyword>
<dbReference type="EMBL" id="BSYO01000036">
    <property type="protein sequence ID" value="GMH29501.1"/>
    <property type="molecule type" value="Genomic_DNA"/>
</dbReference>
<proteinExistence type="predicted"/>
<evidence type="ECO:0000313" key="2">
    <source>
        <dbReference type="EMBL" id="GMH29501.1"/>
    </source>
</evidence>
<gene>
    <name evidence="2" type="ORF">Nepgr_031344</name>
</gene>
<keyword evidence="1" id="KW-0472">Membrane</keyword>
<evidence type="ECO:0000313" key="3">
    <source>
        <dbReference type="Proteomes" id="UP001279734"/>
    </source>
</evidence>
<feature type="transmembrane region" description="Helical" evidence="1">
    <location>
        <begin position="23"/>
        <end position="45"/>
    </location>
</feature>
<keyword evidence="1" id="KW-0812">Transmembrane</keyword>
<dbReference type="Proteomes" id="UP001279734">
    <property type="component" value="Unassembled WGS sequence"/>
</dbReference>